<dbReference type="SMART" id="SM00220">
    <property type="entry name" value="S_TKc"/>
    <property type="match status" value="1"/>
</dbReference>
<accession>S8DTF9</accession>
<dbReference type="Proteomes" id="UP000015241">
    <property type="component" value="Unassembled WGS sequence"/>
</dbReference>
<dbReference type="InterPro" id="IPR050235">
    <property type="entry name" value="CK1_Ser-Thr_kinase"/>
</dbReference>
<dbReference type="PROSITE" id="PS50011">
    <property type="entry name" value="PROTEIN_KINASE_DOM"/>
    <property type="match status" value="1"/>
</dbReference>
<evidence type="ECO:0000259" key="2">
    <source>
        <dbReference type="PROSITE" id="PS50011"/>
    </source>
</evidence>
<proteinExistence type="predicted"/>
<name>S8DTF9_FOMSC</name>
<dbReference type="InterPro" id="IPR017441">
    <property type="entry name" value="Protein_kinase_ATP_BS"/>
</dbReference>
<reference evidence="3 4" key="1">
    <citation type="journal article" date="2012" name="Science">
        <title>The Paleozoic origin of enzymatic lignin decomposition reconstructed from 31 fungal genomes.</title>
        <authorList>
            <person name="Floudas D."/>
            <person name="Binder M."/>
            <person name="Riley R."/>
            <person name="Barry K."/>
            <person name="Blanchette R.A."/>
            <person name="Henrissat B."/>
            <person name="Martinez A.T."/>
            <person name="Otillar R."/>
            <person name="Spatafora J.W."/>
            <person name="Yadav J.S."/>
            <person name="Aerts A."/>
            <person name="Benoit I."/>
            <person name="Boyd A."/>
            <person name="Carlson A."/>
            <person name="Copeland A."/>
            <person name="Coutinho P.M."/>
            <person name="de Vries R.P."/>
            <person name="Ferreira P."/>
            <person name="Findley K."/>
            <person name="Foster B."/>
            <person name="Gaskell J."/>
            <person name="Glotzer D."/>
            <person name="Gorecki P."/>
            <person name="Heitman J."/>
            <person name="Hesse C."/>
            <person name="Hori C."/>
            <person name="Igarashi K."/>
            <person name="Jurgens J.A."/>
            <person name="Kallen N."/>
            <person name="Kersten P."/>
            <person name="Kohler A."/>
            <person name="Kuees U."/>
            <person name="Kumar T.K.A."/>
            <person name="Kuo A."/>
            <person name="LaButti K."/>
            <person name="Larrondo L.F."/>
            <person name="Lindquist E."/>
            <person name="Ling A."/>
            <person name="Lombard V."/>
            <person name="Lucas S."/>
            <person name="Lundell T."/>
            <person name="Martin R."/>
            <person name="McLaughlin D.J."/>
            <person name="Morgenstern I."/>
            <person name="Morin E."/>
            <person name="Murat C."/>
            <person name="Nagy L.G."/>
            <person name="Nolan M."/>
            <person name="Ohm R.A."/>
            <person name="Patyshakuliyeva A."/>
            <person name="Rokas A."/>
            <person name="Ruiz-Duenas F.J."/>
            <person name="Sabat G."/>
            <person name="Salamov A."/>
            <person name="Samejima M."/>
            <person name="Schmutz J."/>
            <person name="Slot J.C."/>
            <person name="St John F."/>
            <person name="Stenlid J."/>
            <person name="Sun H."/>
            <person name="Sun S."/>
            <person name="Syed K."/>
            <person name="Tsang A."/>
            <person name="Wiebenga A."/>
            <person name="Young D."/>
            <person name="Pisabarro A."/>
            <person name="Eastwood D.C."/>
            <person name="Martin F."/>
            <person name="Cullen D."/>
            <person name="Grigoriev I.V."/>
            <person name="Hibbett D.S."/>
        </authorList>
    </citation>
    <scope>NUCLEOTIDE SEQUENCE</scope>
    <source>
        <strain evidence="4">FP-58527</strain>
    </source>
</reference>
<dbReference type="Gene3D" id="1.10.510.10">
    <property type="entry name" value="Transferase(Phosphotransferase) domain 1"/>
    <property type="match status" value="1"/>
</dbReference>
<dbReference type="AlphaFoldDB" id="S8DTF9"/>
<dbReference type="OrthoDB" id="5979581at2759"/>
<dbReference type="GO" id="GO:0004672">
    <property type="term" value="F:protein kinase activity"/>
    <property type="evidence" value="ECO:0007669"/>
    <property type="project" value="InterPro"/>
</dbReference>
<dbReference type="CDD" id="cd14016">
    <property type="entry name" value="STKc_CK1"/>
    <property type="match status" value="1"/>
</dbReference>
<dbReference type="eggNOG" id="KOG1164">
    <property type="taxonomic scope" value="Eukaryota"/>
</dbReference>
<evidence type="ECO:0000313" key="3">
    <source>
        <dbReference type="EMBL" id="EPS96531.1"/>
    </source>
</evidence>
<protein>
    <recommendedName>
        <fullName evidence="2">Protein kinase domain-containing protein</fullName>
    </recommendedName>
</protein>
<dbReference type="HOGENOM" id="CLU_019279_2_7_1"/>
<dbReference type="STRING" id="743788.S8DTF9"/>
<feature type="domain" description="Protein kinase" evidence="2">
    <location>
        <begin position="15"/>
        <end position="284"/>
    </location>
</feature>
<dbReference type="Pfam" id="PF00069">
    <property type="entry name" value="Pkinase"/>
    <property type="match status" value="1"/>
</dbReference>
<dbReference type="InterPro" id="IPR011009">
    <property type="entry name" value="Kinase-like_dom_sf"/>
</dbReference>
<keyword evidence="1" id="KW-0547">Nucleotide-binding</keyword>
<dbReference type="InterPro" id="IPR000719">
    <property type="entry name" value="Prot_kinase_dom"/>
</dbReference>
<keyword evidence="1" id="KW-0067">ATP-binding</keyword>
<feature type="binding site" evidence="1">
    <location>
        <position position="44"/>
    </location>
    <ligand>
        <name>ATP</name>
        <dbReference type="ChEBI" id="CHEBI:30616"/>
    </ligand>
</feature>
<dbReference type="PROSITE" id="PS00107">
    <property type="entry name" value="PROTEIN_KINASE_ATP"/>
    <property type="match status" value="1"/>
</dbReference>
<dbReference type="EMBL" id="KE504187">
    <property type="protein sequence ID" value="EPS96531.1"/>
    <property type="molecule type" value="Genomic_DNA"/>
</dbReference>
<organism evidence="3 4">
    <name type="scientific">Fomitopsis schrenkii</name>
    <name type="common">Brown rot fungus</name>
    <dbReference type="NCBI Taxonomy" id="2126942"/>
    <lineage>
        <taxon>Eukaryota</taxon>
        <taxon>Fungi</taxon>
        <taxon>Dikarya</taxon>
        <taxon>Basidiomycota</taxon>
        <taxon>Agaricomycotina</taxon>
        <taxon>Agaricomycetes</taxon>
        <taxon>Polyporales</taxon>
        <taxon>Fomitopsis</taxon>
    </lineage>
</organism>
<dbReference type="GO" id="GO:0005524">
    <property type="term" value="F:ATP binding"/>
    <property type="evidence" value="ECO:0007669"/>
    <property type="project" value="UniProtKB-UniRule"/>
</dbReference>
<dbReference type="PANTHER" id="PTHR11909">
    <property type="entry name" value="CASEIN KINASE-RELATED"/>
    <property type="match status" value="1"/>
</dbReference>
<keyword evidence="4" id="KW-1185">Reference proteome</keyword>
<gene>
    <name evidence="3" type="ORF">FOMPIDRAFT_1130230</name>
</gene>
<sequence length="542" mass="60785">MSDQPIRYPQVISQWWLEEKLGSGFSGAIFRAVNLHTHQVAALKLQPTDVDCPTNRYERYFYPALQGGLGMPTLWAAGVEGEFDYLAIELLGPSLDSLFRRSGKNVMDLRSVCCIAMQVISRLELMHSRGLLHRDIQLGNCVIGLPPNDQLIYMIDFGFSKFYIDPQTNRHIPDSNAKRDFIGNYWFTSVGVHCRGKVPSRRDDMEALALMLIHLLTPGGLSWTRNGVPKSDTAHERLKREKRNARPEDLCKGIPAEFEEFLRYCRRLKFMDKPDYAYWRDEFRELAKESGFPTGDAFVWPPPERATKSDTDCPIQPPLHVPSKLPRAVPPNVDGILHDLANLQLGDRRVLGERNADANKPRGHGHAAGRLPSNVIIISDGDEDENTGPAKPPSGTRMTKAMHLTKIARAINDVHDNGHLATVVGEFVDLLHASRSRTLTKEGFAVLDALYKQLADPSVYIQPLRTSRSGEDEQARAPESRYVKMNKLLQLRTGVAQAADNRTLARMVAEFGAVINKSNGRTITKDAFGFLENLADRLRTLA</sequence>
<dbReference type="InParanoid" id="S8DTF9"/>
<evidence type="ECO:0000313" key="4">
    <source>
        <dbReference type="Proteomes" id="UP000015241"/>
    </source>
</evidence>
<evidence type="ECO:0000256" key="1">
    <source>
        <dbReference type="PROSITE-ProRule" id="PRU10141"/>
    </source>
</evidence>
<dbReference type="SUPFAM" id="SSF56112">
    <property type="entry name" value="Protein kinase-like (PK-like)"/>
    <property type="match status" value="1"/>
</dbReference>